<dbReference type="GO" id="GO:0000981">
    <property type="term" value="F:DNA-binding transcription factor activity, RNA polymerase II-specific"/>
    <property type="evidence" value="ECO:0007669"/>
    <property type="project" value="TreeGrafter"/>
</dbReference>
<comment type="caution">
    <text evidence="7">The sequence shown here is derived from an EMBL/GenBank/DDBJ whole genome shotgun (WGS) entry which is preliminary data.</text>
</comment>
<dbReference type="InterPro" id="IPR011598">
    <property type="entry name" value="bHLH_dom"/>
</dbReference>
<keyword evidence="3" id="KW-0238">DNA-binding</keyword>
<dbReference type="EMBL" id="JABCRI010000001">
    <property type="protein sequence ID" value="KAF8412346.1"/>
    <property type="molecule type" value="Genomic_DNA"/>
</dbReference>
<evidence type="ECO:0000256" key="4">
    <source>
        <dbReference type="ARBA" id="ARBA00023163"/>
    </source>
</evidence>
<dbReference type="SUPFAM" id="SSF47459">
    <property type="entry name" value="HLH, helix-loop-helix DNA-binding domain"/>
    <property type="match status" value="1"/>
</dbReference>
<accession>A0A834ZRY8</accession>
<evidence type="ECO:0000256" key="5">
    <source>
        <dbReference type="ARBA" id="ARBA00023242"/>
    </source>
</evidence>
<dbReference type="InterPro" id="IPR036638">
    <property type="entry name" value="HLH_DNA-bd_sf"/>
</dbReference>
<keyword evidence="8" id="KW-1185">Reference proteome</keyword>
<dbReference type="CDD" id="cd18914">
    <property type="entry name" value="bHLH_AtORG2_like"/>
    <property type="match status" value="1"/>
</dbReference>
<keyword evidence="4" id="KW-0804">Transcription</keyword>
<comment type="subunit">
    <text evidence="1">Homodimer.</text>
</comment>
<dbReference type="InterPro" id="IPR015660">
    <property type="entry name" value="MASH1/Ascl1a-like"/>
</dbReference>
<proteinExistence type="predicted"/>
<dbReference type="PANTHER" id="PTHR13935">
    <property type="entry name" value="ACHAETE-SCUTE TRANSCRIPTION FACTOR-RELATED"/>
    <property type="match status" value="1"/>
</dbReference>
<reference evidence="7 8" key="1">
    <citation type="submission" date="2020-04" db="EMBL/GenBank/DDBJ databases">
        <title>Plant Genome Project.</title>
        <authorList>
            <person name="Zhang R.-G."/>
        </authorList>
    </citation>
    <scope>NUCLEOTIDE SEQUENCE [LARGE SCALE GENOMIC DNA]</scope>
    <source>
        <strain evidence="7">YNK0</strain>
        <tissue evidence="7">Leaf</tissue>
    </source>
</reference>
<sequence>MLLVTPSLDSRNLTNKVDKCCPRKSWATSSDKDEGHVDNEKKKIIHRDIERKRRQEMATLCTSLRSLLPLEYHKGKRTRSDQMKEAANYIKDLQKKIIELIDKRDGLKRFSNLSALAVANGSSNSCLLNCVTVCSCLEGVEVVISSGKGEEGPPFSKVLEVLFKEGLSVVRCNSTKVNGRLLHTIQSEVEPTNTSLIARFPFWHSDWKSTNL</sequence>
<evidence type="ECO:0000256" key="2">
    <source>
        <dbReference type="ARBA" id="ARBA00023015"/>
    </source>
</evidence>
<organism evidence="7 8">
    <name type="scientific">Tetracentron sinense</name>
    <name type="common">Spur-leaf</name>
    <dbReference type="NCBI Taxonomy" id="13715"/>
    <lineage>
        <taxon>Eukaryota</taxon>
        <taxon>Viridiplantae</taxon>
        <taxon>Streptophyta</taxon>
        <taxon>Embryophyta</taxon>
        <taxon>Tracheophyta</taxon>
        <taxon>Spermatophyta</taxon>
        <taxon>Magnoliopsida</taxon>
        <taxon>Trochodendrales</taxon>
        <taxon>Trochodendraceae</taxon>
        <taxon>Tetracentron</taxon>
    </lineage>
</organism>
<dbReference type="AlphaFoldDB" id="A0A834ZRY8"/>
<evidence type="ECO:0000256" key="1">
    <source>
        <dbReference type="ARBA" id="ARBA00011738"/>
    </source>
</evidence>
<dbReference type="SMART" id="SM00353">
    <property type="entry name" value="HLH"/>
    <property type="match status" value="1"/>
</dbReference>
<dbReference type="Proteomes" id="UP000655225">
    <property type="component" value="Unassembled WGS sequence"/>
</dbReference>
<gene>
    <name evidence="7" type="ORF">HHK36_000308</name>
</gene>
<protein>
    <recommendedName>
        <fullName evidence="6">BHLH domain-containing protein</fullName>
    </recommendedName>
</protein>
<dbReference type="GO" id="GO:0000977">
    <property type="term" value="F:RNA polymerase II transcription regulatory region sequence-specific DNA binding"/>
    <property type="evidence" value="ECO:0007669"/>
    <property type="project" value="TreeGrafter"/>
</dbReference>
<dbReference type="OMA" id="HVHEAMN"/>
<evidence type="ECO:0000259" key="6">
    <source>
        <dbReference type="PROSITE" id="PS50888"/>
    </source>
</evidence>
<dbReference type="PANTHER" id="PTHR13935:SF155">
    <property type="entry name" value="TRANSCRIPTION FACTOR BHLH120-LIKE"/>
    <property type="match status" value="1"/>
</dbReference>
<dbReference type="OrthoDB" id="1935281at2759"/>
<dbReference type="PROSITE" id="PS50888">
    <property type="entry name" value="BHLH"/>
    <property type="match status" value="1"/>
</dbReference>
<evidence type="ECO:0000313" key="7">
    <source>
        <dbReference type="EMBL" id="KAF8412346.1"/>
    </source>
</evidence>
<dbReference type="GO" id="GO:0046983">
    <property type="term" value="F:protein dimerization activity"/>
    <property type="evidence" value="ECO:0007669"/>
    <property type="project" value="InterPro"/>
</dbReference>
<dbReference type="FunFam" id="4.10.280.10:FF:000085">
    <property type="entry name" value="Transcription factor bHLH126"/>
    <property type="match status" value="1"/>
</dbReference>
<dbReference type="Pfam" id="PF00010">
    <property type="entry name" value="HLH"/>
    <property type="match status" value="1"/>
</dbReference>
<name>A0A834ZRY8_TETSI</name>
<keyword evidence="2" id="KW-0805">Transcription regulation</keyword>
<keyword evidence="5" id="KW-0539">Nucleus</keyword>
<dbReference type="GO" id="GO:0090575">
    <property type="term" value="C:RNA polymerase II transcription regulator complex"/>
    <property type="evidence" value="ECO:0007669"/>
    <property type="project" value="TreeGrafter"/>
</dbReference>
<dbReference type="Gene3D" id="4.10.280.10">
    <property type="entry name" value="Helix-loop-helix DNA-binding domain"/>
    <property type="match status" value="1"/>
</dbReference>
<feature type="domain" description="BHLH" evidence="6">
    <location>
        <begin position="41"/>
        <end position="93"/>
    </location>
</feature>
<evidence type="ECO:0000313" key="8">
    <source>
        <dbReference type="Proteomes" id="UP000655225"/>
    </source>
</evidence>
<evidence type="ECO:0000256" key="3">
    <source>
        <dbReference type="ARBA" id="ARBA00023125"/>
    </source>
</evidence>